<gene>
    <name evidence="2" type="ORF">DBRI00130_LOCUS28221</name>
</gene>
<organism evidence="2">
    <name type="scientific">Ditylum brightwellii</name>
    <dbReference type="NCBI Taxonomy" id="49249"/>
    <lineage>
        <taxon>Eukaryota</taxon>
        <taxon>Sar</taxon>
        <taxon>Stramenopiles</taxon>
        <taxon>Ochrophyta</taxon>
        <taxon>Bacillariophyta</taxon>
        <taxon>Mediophyceae</taxon>
        <taxon>Lithodesmiophycidae</taxon>
        <taxon>Lithodesmiales</taxon>
        <taxon>Lithodesmiaceae</taxon>
        <taxon>Ditylum</taxon>
    </lineage>
</organism>
<feature type="compositionally biased region" description="Low complexity" evidence="1">
    <location>
        <begin position="1190"/>
        <end position="1205"/>
    </location>
</feature>
<proteinExistence type="predicted"/>
<protein>
    <submittedName>
        <fullName evidence="2">Uncharacterized protein</fullName>
    </submittedName>
</protein>
<feature type="compositionally biased region" description="Polar residues" evidence="1">
    <location>
        <begin position="22"/>
        <end position="34"/>
    </location>
</feature>
<evidence type="ECO:0000313" key="2">
    <source>
        <dbReference type="EMBL" id="CAE4632559.1"/>
    </source>
</evidence>
<feature type="region of interest" description="Disordered" evidence="1">
    <location>
        <begin position="786"/>
        <end position="815"/>
    </location>
</feature>
<dbReference type="EMBL" id="HBNS01036123">
    <property type="protein sequence ID" value="CAE4632559.1"/>
    <property type="molecule type" value="Transcribed_RNA"/>
</dbReference>
<feature type="region of interest" description="Disordered" evidence="1">
    <location>
        <begin position="1155"/>
        <end position="1253"/>
    </location>
</feature>
<sequence>MGDRKASKSGGLSRTGVGGSFGSKTDTFASDSQSLSQFGENEDYATGGADTSVICELTCGESHSSALVPHRIVRQMDGLRCAVLFISSISGSGGKSSTESEGMIGTDARVEGKVMEPSPDPVAFTILDSCISKKNKQTTFKLHHGRDIVMLPPSENGTESIIVLDSEGYTLSEFTRTTIKDEVGTDTIEWQKELTVPIFKGASSVDDVIEGRRILALFTGQPRLMIVGTRYMDGRTCILFSNNLTPPLEKAGKFCSLSDLMPGNESQVISGKEEMLELYLQQGEEVISFAELPSKKINEQSLVAIATQFRVMIISPVTAEILSEAPTRLACNSLVPMGSHCVSYCSASSATGCGIAKIRYLNCLEMDFSSGVIATLPTPRCGYAPHLLLAVRPDRFIYLSSHSGTRLVEYGENYNKFLFPIPQTRPAFLLEPMVANALCQDSDSVQTTLCTIVERFGRKVVSFPHEENEGIGCLGTGLTEKLYSMLKKYNCEEAASFLLTGNSRRHKNALSKVLPPWIPMQIKASTASSCEHALQVLSSDDRYLAEYIMSPADAMPCALPRTTDPTSILSKQLAIHAMQSGNISDALRFLDLSGSETSETTLIQVVLSLQLNPDANVEKCLRGIVGDETKNSSRKRRNSCSSSSASIAALALDLKRRQVNGKVPLEAGECGKISDEISGQWAKQLAPSVQRGSRVTRSRNRLVDSAAFAIAKNEEKYSEEGWRILPDESKHVWSTGPFGEKEELLSLDRFEEWLGKRRPAIMGKTGAEMAADTGKYQLDKILAAAKDNDSDERKSQGEEENESKNGGWVPGIGEGRDEENLSAYFRFSEGADEDSNWRADGISDISKHQHKAVIYGSEAADLEATTSYVDEGVGGKVKLLYDLVFNERIDRDRTAGLLVEVARGSSLDVGMLHGDDHESRKRCSIECWYRLPNADLVTEEIILMRRSLSTPDEEDMSKLCLADNKTHLMWELVLLASGSLELRTSGGSILNSSKNNDTCDTEEKQPAINENSSDDDTEKGKDSGMVLWERPDGTGGWNHVCVIFSSRSQNVLTDCSAKLMMQGTTVASAVVSIQIQENDQPTNIGDVDRILAKSALLFGLGSVPGFRMTEVRVWSCERAEDEVNMNMYHYLSAAETKRKIKVKIGGKKKVIGRKLGGNLLAPPTPGETLRGDRSRRRRVDTDVEKEPTSNKAANNDFQFDAAFENMNDNKETKGNGEGTNPLPQSQVSSESIDEKHSFSQSIFSSEKDGKTPENLFAEKDGKVLENLFAAFPFPTKDDAEISHNKDFTLNLSLSDKLSQQVRSSAAAAIIRGPPATRHFGGNRGGLATSPLPNYGNRLRGVGAIAICGQEKTVLYTHDKTPPGKTLPIGASGAIISDIMDSQGSEYLCCFLAKEKRIVVFELKTKTVVVELQMTTKLNFWRYLPPAAHGNTLVFMLITPVGGFHWMPLNESPRPQQAWKRGPELQGKKPIAYEEGGSNGLLGAEAGSTVALLLASSTTTGAPVEAWCIPVYGDSPAVCISRDVMGAALLQPPGVKKGKPFSPLIVVTKNADADSSQIVLEVRDILSDTPVGPLEFGNVLASVSIGNADIVGASLESINEPTMAMGTSPAIFCCCLGDIIVVIIRKRGRVLVYQYKDNLPIKIGQKDVKQYVVDAAIRRGAEEEIEVVLLLCAANNVKNGVVATISISKNDPGI</sequence>
<reference evidence="2" key="1">
    <citation type="submission" date="2021-01" db="EMBL/GenBank/DDBJ databases">
        <authorList>
            <person name="Corre E."/>
            <person name="Pelletier E."/>
            <person name="Niang G."/>
            <person name="Scheremetjew M."/>
            <person name="Finn R."/>
            <person name="Kale V."/>
            <person name="Holt S."/>
            <person name="Cochrane G."/>
            <person name="Meng A."/>
            <person name="Brown T."/>
            <person name="Cohen L."/>
        </authorList>
    </citation>
    <scope>NUCLEOTIDE SEQUENCE</scope>
    <source>
        <strain evidence="2">GSO104</strain>
    </source>
</reference>
<feature type="compositionally biased region" description="Polar residues" evidence="1">
    <location>
        <begin position="1221"/>
        <end position="1230"/>
    </location>
</feature>
<feature type="compositionally biased region" description="Basic and acidic residues" evidence="1">
    <location>
        <begin position="1179"/>
        <end position="1188"/>
    </location>
</feature>
<feature type="compositionally biased region" description="Basic and acidic residues" evidence="1">
    <location>
        <begin position="786"/>
        <end position="797"/>
    </location>
</feature>
<name>A0A7S4S2K3_9STRA</name>
<accession>A0A7S4S2K3</accession>
<feature type="region of interest" description="Disordered" evidence="1">
    <location>
        <begin position="991"/>
        <end position="1023"/>
    </location>
</feature>
<evidence type="ECO:0000256" key="1">
    <source>
        <dbReference type="SAM" id="MobiDB-lite"/>
    </source>
</evidence>
<feature type="region of interest" description="Disordered" evidence="1">
    <location>
        <begin position="1"/>
        <end position="34"/>
    </location>
</feature>